<dbReference type="STRING" id="310781.SAMN05216259_102459"/>
<gene>
    <name evidence="3" type="ORF">SAMN05216259_102459</name>
</gene>
<dbReference type="AlphaFoldDB" id="A0A1G9Y8Z1"/>
<name>A0A1G9Y8Z1_9ACTN</name>
<dbReference type="Pfam" id="PF04738">
    <property type="entry name" value="Lant_dehydr_N"/>
    <property type="match status" value="1"/>
</dbReference>
<dbReference type="OrthoDB" id="1273722at2"/>
<evidence type="ECO:0000259" key="2">
    <source>
        <dbReference type="Pfam" id="PF04738"/>
    </source>
</evidence>
<sequence>MYHALDVGMIRASVVPVAATMPSWPTDSADPAQLRTWVGEIWANPSWAEAIAHAAPTLAQAVHKVLDGTAQPSRIESCARSLARYLLRMQYRTGRSRASTPTGSARSSRRWSATGPFCGA</sequence>
<evidence type="ECO:0000313" key="4">
    <source>
        <dbReference type="Proteomes" id="UP000199341"/>
    </source>
</evidence>
<keyword evidence="4" id="KW-1185">Reference proteome</keyword>
<dbReference type="EMBL" id="FNIE01000002">
    <property type="protein sequence ID" value="SDN05564.1"/>
    <property type="molecule type" value="Genomic_DNA"/>
</dbReference>
<feature type="region of interest" description="Disordered" evidence="1">
    <location>
        <begin position="94"/>
        <end position="120"/>
    </location>
</feature>
<reference evidence="3 4" key="1">
    <citation type="submission" date="2016-10" db="EMBL/GenBank/DDBJ databases">
        <authorList>
            <person name="de Groot N.N."/>
        </authorList>
    </citation>
    <scope>NUCLEOTIDE SEQUENCE [LARGE SCALE GENOMIC DNA]</scope>
    <source>
        <strain evidence="3 4">CGMCC 4.2022</strain>
    </source>
</reference>
<accession>A0A1G9Y8Z1</accession>
<evidence type="ECO:0000313" key="3">
    <source>
        <dbReference type="EMBL" id="SDN05564.1"/>
    </source>
</evidence>
<proteinExistence type="predicted"/>
<protein>
    <submittedName>
        <fullName evidence="3">Lantibiotic dehydratase, C terminus</fullName>
    </submittedName>
</protein>
<feature type="domain" description="Lantibiotic dehydratase N-terminal" evidence="2">
    <location>
        <begin position="44"/>
        <end position="93"/>
    </location>
</feature>
<dbReference type="InterPro" id="IPR006827">
    <property type="entry name" value="Lant_deHydtase_N"/>
</dbReference>
<evidence type="ECO:0000256" key="1">
    <source>
        <dbReference type="SAM" id="MobiDB-lite"/>
    </source>
</evidence>
<organism evidence="3 4">
    <name type="scientific">Actinacidiphila guanduensis</name>
    <dbReference type="NCBI Taxonomy" id="310781"/>
    <lineage>
        <taxon>Bacteria</taxon>
        <taxon>Bacillati</taxon>
        <taxon>Actinomycetota</taxon>
        <taxon>Actinomycetes</taxon>
        <taxon>Kitasatosporales</taxon>
        <taxon>Streptomycetaceae</taxon>
        <taxon>Actinacidiphila</taxon>
    </lineage>
</organism>
<feature type="compositionally biased region" description="Polar residues" evidence="1">
    <location>
        <begin position="96"/>
        <end position="106"/>
    </location>
</feature>
<dbReference type="Proteomes" id="UP000199341">
    <property type="component" value="Unassembled WGS sequence"/>
</dbReference>